<gene>
    <name evidence="12" type="ORF">ACFL27_07470</name>
</gene>
<protein>
    <recommendedName>
        <fullName evidence="2">histidine kinase</fullName>
        <ecNumber evidence="2">2.7.13.3</ecNumber>
    </recommendedName>
</protein>
<dbReference type="SUPFAM" id="SSF47384">
    <property type="entry name" value="Homodimeric domain of signal transducing histidine kinase"/>
    <property type="match status" value="1"/>
</dbReference>
<feature type="domain" description="PAC" evidence="11">
    <location>
        <begin position="74"/>
        <end position="126"/>
    </location>
</feature>
<dbReference type="Gene3D" id="3.30.450.20">
    <property type="entry name" value="PAS domain"/>
    <property type="match status" value="1"/>
</dbReference>
<evidence type="ECO:0000256" key="5">
    <source>
        <dbReference type="ARBA" id="ARBA00022741"/>
    </source>
</evidence>
<keyword evidence="7" id="KW-0067">ATP-binding</keyword>
<dbReference type="PROSITE" id="PS50109">
    <property type="entry name" value="HIS_KIN"/>
    <property type="match status" value="1"/>
</dbReference>
<dbReference type="Pfam" id="PF02518">
    <property type="entry name" value="HATPase_c"/>
    <property type="match status" value="1"/>
</dbReference>
<comment type="caution">
    <text evidence="12">The sequence shown here is derived from an EMBL/GenBank/DDBJ whole genome shotgun (WGS) entry which is preliminary data.</text>
</comment>
<dbReference type="SUPFAM" id="SSF55785">
    <property type="entry name" value="PYP-like sensor domain (PAS domain)"/>
    <property type="match status" value="1"/>
</dbReference>
<dbReference type="PROSITE" id="PS50112">
    <property type="entry name" value="PAS"/>
    <property type="match status" value="1"/>
</dbReference>
<dbReference type="InterPro" id="IPR000700">
    <property type="entry name" value="PAS-assoc_C"/>
</dbReference>
<keyword evidence="3" id="KW-0597">Phosphoprotein</keyword>
<dbReference type="PANTHER" id="PTHR43065">
    <property type="entry name" value="SENSOR HISTIDINE KINASE"/>
    <property type="match status" value="1"/>
</dbReference>
<dbReference type="InterPro" id="IPR003661">
    <property type="entry name" value="HisK_dim/P_dom"/>
</dbReference>
<name>A0ABV6YV04_UNCC1</name>
<dbReference type="Pfam" id="PF00512">
    <property type="entry name" value="HisKA"/>
    <property type="match status" value="1"/>
</dbReference>
<keyword evidence="13" id="KW-1185">Reference proteome</keyword>
<dbReference type="EMBL" id="JBHPBY010000071">
    <property type="protein sequence ID" value="MFC1850013.1"/>
    <property type="molecule type" value="Genomic_DNA"/>
</dbReference>
<dbReference type="InterPro" id="IPR036097">
    <property type="entry name" value="HisK_dim/P_sf"/>
</dbReference>
<dbReference type="PANTHER" id="PTHR43065:SF10">
    <property type="entry name" value="PEROXIDE STRESS-ACTIVATED HISTIDINE KINASE MAK3"/>
    <property type="match status" value="1"/>
</dbReference>
<evidence type="ECO:0000259" key="11">
    <source>
        <dbReference type="PROSITE" id="PS50113"/>
    </source>
</evidence>
<dbReference type="PROSITE" id="PS50113">
    <property type="entry name" value="PAC"/>
    <property type="match status" value="1"/>
</dbReference>
<evidence type="ECO:0000256" key="6">
    <source>
        <dbReference type="ARBA" id="ARBA00022777"/>
    </source>
</evidence>
<dbReference type="InterPro" id="IPR004358">
    <property type="entry name" value="Sig_transdc_His_kin-like_C"/>
</dbReference>
<dbReference type="EC" id="2.7.13.3" evidence="2"/>
<evidence type="ECO:0000256" key="1">
    <source>
        <dbReference type="ARBA" id="ARBA00000085"/>
    </source>
</evidence>
<evidence type="ECO:0000259" key="10">
    <source>
        <dbReference type="PROSITE" id="PS50112"/>
    </source>
</evidence>
<dbReference type="PRINTS" id="PR00344">
    <property type="entry name" value="BCTRLSENSOR"/>
</dbReference>
<evidence type="ECO:0000259" key="9">
    <source>
        <dbReference type="PROSITE" id="PS50109"/>
    </source>
</evidence>
<dbReference type="InterPro" id="IPR013767">
    <property type="entry name" value="PAS_fold"/>
</dbReference>
<dbReference type="InterPro" id="IPR036890">
    <property type="entry name" value="HATPase_C_sf"/>
</dbReference>
<keyword evidence="8" id="KW-0902">Two-component regulatory system</keyword>
<feature type="domain" description="Histidine kinase" evidence="9">
    <location>
        <begin position="139"/>
        <end position="343"/>
    </location>
</feature>
<sequence length="347" mass="39039">MNSQSFLQNLVSSSADAITFVDHNGVLKLFNTAAEVLTGYKKEDVLDRPIVNFYPDEEEFRKILNLVEKEGACKGIETNIKNRDGSIIPISMSISLVYDEKGSFIGTLGISRDLRPIKRLQKHITHLERAAVLSLLAAETAHEINNPLEIIKNYLFILNSEINEKRQSHFLFIISKEIERINTIVKNLTKLAYHKEFPKIELDLSNFLQEFHDFISTWAMSHKVELSVIIQPDLVPITSSPDHLKQVLLNFTLNAFEAMPQGGKLTIEINQTDHETKFIFHDTGPGHKDVQSLFLPPKVHSEAHKGLGLSISFGIISAMGGHIETSPKPGQGTKFVIHLPRDVSDEE</sequence>
<dbReference type="CDD" id="cd00130">
    <property type="entry name" value="PAS"/>
    <property type="match status" value="1"/>
</dbReference>
<dbReference type="Pfam" id="PF00989">
    <property type="entry name" value="PAS"/>
    <property type="match status" value="1"/>
</dbReference>
<dbReference type="SMART" id="SM00387">
    <property type="entry name" value="HATPase_c"/>
    <property type="match status" value="1"/>
</dbReference>
<keyword evidence="4" id="KW-0808">Transferase</keyword>
<feature type="domain" description="PAS" evidence="10">
    <location>
        <begin position="3"/>
        <end position="58"/>
    </location>
</feature>
<evidence type="ECO:0000256" key="3">
    <source>
        <dbReference type="ARBA" id="ARBA00022553"/>
    </source>
</evidence>
<evidence type="ECO:0000256" key="2">
    <source>
        <dbReference type="ARBA" id="ARBA00012438"/>
    </source>
</evidence>
<dbReference type="SMART" id="SM00091">
    <property type="entry name" value="PAS"/>
    <property type="match status" value="1"/>
</dbReference>
<proteinExistence type="predicted"/>
<organism evidence="12 13">
    <name type="scientific">candidate division CSSED10-310 bacterium</name>
    <dbReference type="NCBI Taxonomy" id="2855610"/>
    <lineage>
        <taxon>Bacteria</taxon>
        <taxon>Bacteria division CSSED10-310</taxon>
    </lineage>
</organism>
<dbReference type="InterPro" id="IPR035965">
    <property type="entry name" value="PAS-like_dom_sf"/>
</dbReference>
<dbReference type="SUPFAM" id="SSF55874">
    <property type="entry name" value="ATPase domain of HSP90 chaperone/DNA topoisomerase II/histidine kinase"/>
    <property type="match status" value="1"/>
</dbReference>
<evidence type="ECO:0000256" key="4">
    <source>
        <dbReference type="ARBA" id="ARBA00022679"/>
    </source>
</evidence>
<dbReference type="Gene3D" id="1.10.287.130">
    <property type="match status" value="1"/>
</dbReference>
<dbReference type="InterPro" id="IPR003594">
    <property type="entry name" value="HATPase_dom"/>
</dbReference>
<dbReference type="Gene3D" id="3.30.565.10">
    <property type="entry name" value="Histidine kinase-like ATPase, C-terminal domain"/>
    <property type="match status" value="1"/>
</dbReference>
<accession>A0ABV6YV04</accession>
<evidence type="ECO:0000313" key="12">
    <source>
        <dbReference type="EMBL" id="MFC1850013.1"/>
    </source>
</evidence>
<evidence type="ECO:0000313" key="13">
    <source>
        <dbReference type="Proteomes" id="UP001594351"/>
    </source>
</evidence>
<keyword evidence="5" id="KW-0547">Nucleotide-binding</keyword>
<evidence type="ECO:0000256" key="7">
    <source>
        <dbReference type="ARBA" id="ARBA00022840"/>
    </source>
</evidence>
<dbReference type="CDD" id="cd00082">
    <property type="entry name" value="HisKA"/>
    <property type="match status" value="1"/>
</dbReference>
<dbReference type="InterPro" id="IPR000014">
    <property type="entry name" value="PAS"/>
</dbReference>
<keyword evidence="6" id="KW-0418">Kinase</keyword>
<comment type="catalytic activity">
    <reaction evidence="1">
        <text>ATP + protein L-histidine = ADP + protein N-phospho-L-histidine.</text>
        <dbReference type="EC" id="2.7.13.3"/>
    </reaction>
</comment>
<reference evidence="12 13" key="1">
    <citation type="submission" date="2024-09" db="EMBL/GenBank/DDBJ databases">
        <title>Laminarin stimulates single cell rates of sulfate reduction while oxygen inhibits transcriptomic activity in coastal marine sediment.</title>
        <authorList>
            <person name="Lindsay M."/>
            <person name="Orcutt B."/>
            <person name="Emerson D."/>
            <person name="Stepanauskas R."/>
            <person name="D'Angelo T."/>
        </authorList>
    </citation>
    <scope>NUCLEOTIDE SEQUENCE [LARGE SCALE GENOMIC DNA]</scope>
    <source>
        <strain evidence="12">SAG AM-311-K15</strain>
    </source>
</reference>
<dbReference type="NCBIfam" id="TIGR00229">
    <property type="entry name" value="sensory_box"/>
    <property type="match status" value="1"/>
</dbReference>
<evidence type="ECO:0000256" key="8">
    <source>
        <dbReference type="ARBA" id="ARBA00023012"/>
    </source>
</evidence>
<dbReference type="Proteomes" id="UP001594351">
    <property type="component" value="Unassembled WGS sequence"/>
</dbReference>
<dbReference type="SMART" id="SM00388">
    <property type="entry name" value="HisKA"/>
    <property type="match status" value="1"/>
</dbReference>
<dbReference type="InterPro" id="IPR005467">
    <property type="entry name" value="His_kinase_dom"/>
</dbReference>